<name>A0A8J8GDI4_9BACI</name>
<dbReference type="EMBL" id="JABTTE010000005">
    <property type="protein sequence ID" value="NSL51387.1"/>
    <property type="molecule type" value="Genomic_DNA"/>
</dbReference>
<sequence length="97" mass="11668">MDYLVEGDKNNPFSTRNPNTIMALVTFKCQIYKKLIFSTNVSWKKFERTQLVFNLYLFNDRVLRVFTLPQLLENNTQNKKVEENILFFPLFLKDIMH</sequence>
<accession>A0A8J8GDI4</accession>
<dbReference type="RefSeq" id="WP_173730586.1">
    <property type="nucleotide sequence ID" value="NZ_JABTTE010000005.1"/>
</dbReference>
<comment type="caution">
    <text evidence="1">The sequence shown here is derived from an EMBL/GenBank/DDBJ whole genome shotgun (WGS) entry which is preliminary data.</text>
</comment>
<evidence type="ECO:0000313" key="2">
    <source>
        <dbReference type="Proteomes" id="UP000625804"/>
    </source>
</evidence>
<organism evidence="1 2">
    <name type="scientific">Calidifontibacillus erzurumensis</name>
    <dbReference type="NCBI Taxonomy" id="2741433"/>
    <lineage>
        <taxon>Bacteria</taxon>
        <taxon>Bacillati</taxon>
        <taxon>Bacillota</taxon>
        <taxon>Bacilli</taxon>
        <taxon>Bacillales</taxon>
        <taxon>Bacillaceae</taxon>
        <taxon>Calidifontibacillus/Schinkia group</taxon>
        <taxon>Calidifontibacillus</taxon>
    </lineage>
</organism>
<keyword evidence="2" id="KW-1185">Reference proteome</keyword>
<evidence type="ECO:0000313" key="1">
    <source>
        <dbReference type="EMBL" id="NSL51387.1"/>
    </source>
</evidence>
<protein>
    <submittedName>
        <fullName evidence="1">Uncharacterized protein</fullName>
    </submittedName>
</protein>
<reference evidence="1" key="1">
    <citation type="submission" date="2020-06" db="EMBL/GenBank/DDBJ databases">
        <title>A novel thermopfilic bacterium from Erzurum, Turkey.</title>
        <authorList>
            <person name="Adiguzel A."/>
            <person name="Ay H."/>
            <person name="Baltaci M.O."/>
        </authorList>
    </citation>
    <scope>NUCLEOTIDE SEQUENCE</scope>
    <source>
        <strain evidence="1">P2</strain>
    </source>
</reference>
<proteinExistence type="predicted"/>
<dbReference type="Proteomes" id="UP000625804">
    <property type="component" value="Unassembled WGS sequence"/>
</dbReference>
<dbReference type="AlphaFoldDB" id="A0A8J8GDI4"/>
<gene>
    <name evidence="1" type="ORF">HR057_06325</name>
</gene>